<dbReference type="PANTHER" id="PTHR44329:SF288">
    <property type="entry name" value="MITOGEN-ACTIVATED PROTEIN KINASE KINASE KINASE 20"/>
    <property type="match status" value="1"/>
</dbReference>
<sequence length="313" mass="35926">MAPEVINNLSPTIKSDVYSYGILLCEILTEEFPYNGNIRDLSNRVCNGERPVLPRKGPASLCKLITDCWSQDPNKRPNFADIISSNIFDKSLIETISPPDCNSLWNEISQINGRIDKIPWKLFRDTVSSHMKISKDDEKILYSFFDIPKLNFVRWKKLESFIKMFGPLVPSGAGRNGTLDLMSKLWRAKWFWGEMDSDESSNYLKGKKAKAGTYLVRFSTRQYQYFISYIFSVNTKVEIKHVPITIKNRELIVEEIQKQIEGLKGLESPPPFRPARFNLNLVDPDKAIFYNDAISDSAKDEDIHIKMPWGANG</sequence>
<evidence type="ECO:0000256" key="5">
    <source>
        <dbReference type="ARBA" id="ARBA00023137"/>
    </source>
</evidence>
<feature type="domain" description="Protein kinase" evidence="10">
    <location>
        <begin position="1"/>
        <end position="88"/>
    </location>
</feature>
<dbReference type="InterPro" id="IPR001245">
    <property type="entry name" value="Ser-Thr/Tyr_kinase_cat_dom"/>
</dbReference>
<dbReference type="PROSITE" id="PS50011">
    <property type="entry name" value="PROTEIN_KINASE_DOM"/>
    <property type="match status" value="1"/>
</dbReference>
<dbReference type="Pfam" id="PF00017">
    <property type="entry name" value="SH2"/>
    <property type="match status" value="1"/>
</dbReference>
<dbReference type="GO" id="GO:0004674">
    <property type="term" value="F:protein serine/threonine kinase activity"/>
    <property type="evidence" value="ECO:0007669"/>
    <property type="project" value="UniProtKB-EC"/>
</dbReference>
<evidence type="ECO:0000256" key="8">
    <source>
        <dbReference type="PROSITE-ProRule" id="PRU00191"/>
    </source>
</evidence>
<proteinExistence type="predicted"/>
<protein>
    <recommendedName>
        <fullName evidence="12">Protein kinase domain-containing protein</fullName>
    </recommendedName>
</protein>
<evidence type="ECO:0000256" key="6">
    <source>
        <dbReference type="ARBA" id="ARBA00047899"/>
    </source>
</evidence>
<dbReference type="GO" id="GO:0005524">
    <property type="term" value="F:ATP binding"/>
    <property type="evidence" value="ECO:0007669"/>
    <property type="project" value="UniProtKB-KW"/>
</dbReference>
<dbReference type="GO" id="GO:0004713">
    <property type="term" value="F:protein tyrosine kinase activity"/>
    <property type="evidence" value="ECO:0007669"/>
    <property type="project" value="UniProtKB-KW"/>
</dbReference>
<evidence type="ECO:0000256" key="1">
    <source>
        <dbReference type="ARBA" id="ARBA00022679"/>
    </source>
</evidence>
<dbReference type="InterPro" id="IPR051681">
    <property type="entry name" value="Ser/Thr_Kinases-Pseudokinases"/>
</dbReference>
<dbReference type="Gene3D" id="3.30.505.10">
    <property type="entry name" value="SH2 domain"/>
    <property type="match status" value="1"/>
</dbReference>
<dbReference type="SUPFAM" id="SSF55550">
    <property type="entry name" value="SH2 domain"/>
    <property type="match status" value="1"/>
</dbReference>
<dbReference type="EMBL" id="GIBP01004602">
    <property type="protein sequence ID" value="NDV33571.1"/>
    <property type="molecule type" value="Transcribed_RNA"/>
</dbReference>
<keyword evidence="4" id="KW-0067">ATP-binding</keyword>
<comment type="catalytic activity">
    <reaction evidence="7">
        <text>L-seryl-[protein] + ATP = O-phospho-L-seryl-[protein] + ADP + H(+)</text>
        <dbReference type="Rhea" id="RHEA:17989"/>
        <dbReference type="Rhea" id="RHEA-COMP:9863"/>
        <dbReference type="Rhea" id="RHEA-COMP:11604"/>
        <dbReference type="ChEBI" id="CHEBI:15378"/>
        <dbReference type="ChEBI" id="CHEBI:29999"/>
        <dbReference type="ChEBI" id="CHEBI:30616"/>
        <dbReference type="ChEBI" id="CHEBI:83421"/>
        <dbReference type="ChEBI" id="CHEBI:456216"/>
        <dbReference type="EC" id="2.7.11.1"/>
    </reaction>
</comment>
<keyword evidence="3" id="KW-0418">Kinase</keyword>
<dbReference type="InterPro" id="IPR036860">
    <property type="entry name" value="SH2_dom_sf"/>
</dbReference>
<keyword evidence="2" id="KW-0547">Nucleotide-binding</keyword>
<evidence type="ECO:0000313" key="11">
    <source>
        <dbReference type="EMBL" id="NDV33571.1"/>
    </source>
</evidence>
<keyword evidence="8" id="KW-0727">SH2 domain</keyword>
<dbReference type="SUPFAM" id="SSF56112">
    <property type="entry name" value="Protein kinase-like (PK-like)"/>
    <property type="match status" value="1"/>
</dbReference>
<accession>A0A6B2L9G2</accession>
<reference evidence="11" key="1">
    <citation type="journal article" date="2020" name="J. Eukaryot. Microbiol.">
        <title>De novo Sequencing, Assembly and Annotation of the Transcriptome for the Free-Living Testate Amoeba Arcella intermedia.</title>
        <authorList>
            <person name="Ribeiro G.M."/>
            <person name="Porfirio-Sousa A.L."/>
            <person name="Maurer-Alcala X.X."/>
            <person name="Katz L.A."/>
            <person name="Lahr D.J.G."/>
        </authorList>
    </citation>
    <scope>NUCLEOTIDE SEQUENCE</scope>
</reference>
<evidence type="ECO:0008006" key="12">
    <source>
        <dbReference type="Google" id="ProtNLM"/>
    </source>
</evidence>
<organism evidence="11">
    <name type="scientific">Arcella intermedia</name>
    <dbReference type="NCBI Taxonomy" id="1963864"/>
    <lineage>
        <taxon>Eukaryota</taxon>
        <taxon>Amoebozoa</taxon>
        <taxon>Tubulinea</taxon>
        <taxon>Elardia</taxon>
        <taxon>Arcellinida</taxon>
        <taxon>Sphaerothecina</taxon>
        <taxon>Arcellidae</taxon>
        <taxon>Arcella</taxon>
    </lineage>
</organism>
<dbReference type="InterPro" id="IPR000980">
    <property type="entry name" value="SH2"/>
</dbReference>
<evidence type="ECO:0000256" key="7">
    <source>
        <dbReference type="ARBA" id="ARBA00048679"/>
    </source>
</evidence>
<name>A0A6B2L9G2_9EUKA</name>
<dbReference type="InterPro" id="IPR011009">
    <property type="entry name" value="Kinase-like_dom_sf"/>
</dbReference>
<keyword evidence="5" id="KW-0829">Tyrosine-protein kinase</keyword>
<dbReference type="InterPro" id="IPR000719">
    <property type="entry name" value="Prot_kinase_dom"/>
</dbReference>
<comment type="catalytic activity">
    <reaction evidence="6">
        <text>L-threonyl-[protein] + ATP = O-phospho-L-threonyl-[protein] + ADP + H(+)</text>
        <dbReference type="Rhea" id="RHEA:46608"/>
        <dbReference type="Rhea" id="RHEA-COMP:11060"/>
        <dbReference type="Rhea" id="RHEA-COMP:11605"/>
        <dbReference type="ChEBI" id="CHEBI:15378"/>
        <dbReference type="ChEBI" id="CHEBI:30013"/>
        <dbReference type="ChEBI" id="CHEBI:30616"/>
        <dbReference type="ChEBI" id="CHEBI:61977"/>
        <dbReference type="ChEBI" id="CHEBI:456216"/>
        <dbReference type="EC" id="2.7.11.1"/>
    </reaction>
</comment>
<evidence type="ECO:0000256" key="2">
    <source>
        <dbReference type="ARBA" id="ARBA00022741"/>
    </source>
</evidence>
<dbReference type="PANTHER" id="PTHR44329">
    <property type="entry name" value="SERINE/THREONINE-PROTEIN KINASE TNNI3K-RELATED"/>
    <property type="match status" value="1"/>
</dbReference>
<keyword evidence="1" id="KW-0808">Transferase</keyword>
<evidence type="ECO:0000259" key="10">
    <source>
        <dbReference type="PROSITE" id="PS50011"/>
    </source>
</evidence>
<dbReference type="AlphaFoldDB" id="A0A6B2L9G2"/>
<dbReference type="Pfam" id="PF07714">
    <property type="entry name" value="PK_Tyr_Ser-Thr"/>
    <property type="match status" value="1"/>
</dbReference>
<feature type="domain" description="SH2" evidence="9">
    <location>
        <begin position="190"/>
        <end position="244"/>
    </location>
</feature>
<evidence type="ECO:0000259" key="9">
    <source>
        <dbReference type="PROSITE" id="PS50001"/>
    </source>
</evidence>
<dbReference type="Gene3D" id="1.10.510.10">
    <property type="entry name" value="Transferase(Phosphotransferase) domain 1"/>
    <property type="match status" value="1"/>
</dbReference>
<evidence type="ECO:0000256" key="4">
    <source>
        <dbReference type="ARBA" id="ARBA00022840"/>
    </source>
</evidence>
<dbReference type="PROSITE" id="PS50001">
    <property type="entry name" value="SH2"/>
    <property type="match status" value="1"/>
</dbReference>
<evidence type="ECO:0000256" key="3">
    <source>
        <dbReference type="ARBA" id="ARBA00022777"/>
    </source>
</evidence>